<protein>
    <submittedName>
        <fullName evidence="1">Uncharacterized protein</fullName>
    </submittedName>
</protein>
<evidence type="ECO:0000313" key="2">
    <source>
        <dbReference type="Proteomes" id="UP001218218"/>
    </source>
</evidence>
<comment type="caution">
    <text evidence="1">The sequence shown here is derived from an EMBL/GenBank/DDBJ whole genome shotgun (WGS) entry which is preliminary data.</text>
</comment>
<dbReference type="AlphaFoldDB" id="A0AAD6ZZF4"/>
<name>A0AAD6ZZF4_9AGAR</name>
<sequence length="124" mass="14219">MCYAITRAEWNNSRWHLNFEHIAELYAITSHSAAKWLVSGMSTKLDHWDALFHSISTPGLPPAQWRAQAILPDGINLGRGVACKEFTAVYQFISLSTEYEFWWFECTDGTVYQSEHSILPPKIL</sequence>
<keyword evidence="2" id="KW-1185">Reference proteome</keyword>
<gene>
    <name evidence="1" type="ORF">DFH08DRAFT_810205</name>
</gene>
<reference evidence="1" key="1">
    <citation type="submission" date="2023-03" db="EMBL/GenBank/DDBJ databases">
        <title>Massive genome expansion in bonnet fungi (Mycena s.s.) driven by repeated elements and novel gene families across ecological guilds.</title>
        <authorList>
            <consortium name="Lawrence Berkeley National Laboratory"/>
            <person name="Harder C.B."/>
            <person name="Miyauchi S."/>
            <person name="Viragh M."/>
            <person name="Kuo A."/>
            <person name="Thoen E."/>
            <person name="Andreopoulos B."/>
            <person name="Lu D."/>
            <person name="Skrede I."/>
            <person name="Drula E."/>
            <person name="Henrissat B."/>
            <person name="Morin E."/>
            <person name="Kohler A."/>
            <person name="Barry K."/>
            <person name="LaButti K."/>
            <person name="Morin E."/>
            <person name="Salamov A."/>
            <person name="Lipzen A."/>
            <person name="Mereny Z."/>
            <person name="Hegedus B."/>
            <person name="Baldrian P."/>
            <person name="Stursova M."/>
            <person name="Weitz H."/>
            <person name="Taylor A."/>
            <person name="Grigoriev I.V."/>
            <person name="Nagy L.G."/>
            <person name="Martin F."/>
            <person name="Kauserud H."/>
        </authorList>
    </citation>
    <scope>NUCLEOTIDE SEQUENCE</scope>
    <source>
        <strain evidence="1">CBHHK002</strain>
    </source>
</reference>
<evidence type="ECO:0000313" key="1">
    <source>
        <dbReference type="EMBL" id="KAJ7346368.1"/>
    </source>
</evidence>
<organism evidence="1 2">
    <name type="scientific">Mycena albidolilacea</name>
    <dbReference type="NCBI Taxonomy" id="1033008"/>
    <lineage>
        <taxon>Eukaryota</taxon>
        <taxon>Fungi</taxon>
        <taxon>Dikarya</taxon>
        <taxon>Basidiomycota</taxon>
        <taxon>Agaricomycotina</taxon>
        <taxon>Agaricomycetes</taxon>
        <taxon>Agaricomycetidae</taxon>
        <taxon>Agaricales</taxon>
        <taxon>Marasmiineae</taxon>
        <taxon>Mycenaceae</taxon>
        <taxon>Mycena</taxon>
    </lineage>
</organism>
<accession>A0AAD6ZZF4</accession>
<proteinExistence type="predicted"/>
<dbReference type="Proteomes" id="UP001218218">
    <property type="component" value="Unassembled WGS sequence"/>
</dbReference>
<dbReference type="EMBL" id="JARIHO010000021">
    <property type="protein sequence ID" value="KAJ7346368.1"/>
    <property type="molecule type" value="Genomic_DNA"/>
</dbReference>